<dbReference type="Gene3D" id="3.30.460.10">
    <property type="entry name" value="Beta Polymerase, domain 2"/>
    <property type="match status" value="1"/>
</dbReference>
<dbReference type="SMART" id="SM00530">
    <property type="entry name" value="HTH_XRE"/>
    <property type="match status" value="1"/>
</dbReference>
<dbReference type="OrthoDB" id="9803128at2"/>
<dbReference type="CDD" id="cd00093">
    <property type="entry name" value="HTH_XRE"/>
    <property type="match status" value="1"/>
</dbReference>
<dbReference type="SUPFAM" id="SSF81301">
    <property type="entry name" value="Nucleotidyltransferase"/>
    <property type="match status" value="1"/>
</dbReference>
<dbReference type="Gene3D" id="1.10.260.40">
    <property type="entry name" value="lambda repressor-like DNA-binding domains"/>
    <property type="match status" value="1"/>
</dbReference>
<protein>
    <submittedName>
        <fullName evidence="11">Helix-turn-helix domain-containing protein</fullName>
    </submittedName>
</protein>
<dbReference type="InterPro" id="IPR043519">
    <property type="entry name" value="NT_sf"/>
</dbReference>
<dbReference type="InterPro" id="IPR002934">
    <property type="entry name" value="Polymerase_NTP_transf_dom"/>
</dbReference>
<evidence type="ECO:0000259" key="10">
    <source>
        <dbReference type="PROSITE" id="PS50943"/>
    </source>
</evidence>
<dbReference type="Pfam" id="PF01909">
    <property type="entry name" value="NTP_transf_2"/>
    <property type="match status" value="1"/>
</dbReference>
<keyword evidence="6" id="KW-0547">Nucleotide-binding</keyword>
<keyword evidence="2" id="KW-1277">Toxin-antitoxin system</keyword>
<dbReference type="PANTHER" id="PTHR33571:SF12">
    <property type="entry name" value="BSL3053 PROTEIN"/>
    <property type="match status" value="1"/>
</dbReference>
<evidence type="ECO:0000313" key="12">
    <source>
        <dbReference type="Proteomes" id="UP000307380"/>
    </source>
</evidence>
<proteinExistence type="inferred from homology"/>
<dbReference type="GO" id="GO:0016779">
    <property type="term" value="F:nucleotidyltransferase activity"/>
    <property type="evidence" value="ECO:0007669"/>
    <property type="project" value="UniProtKB-KW"/>
</dbReference>
<evidence type="ECO:0000313" key="11">
    <source>
        <dbReference type="EMBL" id="THG34320.1"/>
    </source>
</evidence>
<keyword evidence="7" id="KW-0067">ATP-binding</keyword>
<feature type="domain" description="HTH cro/C1-type" evidence="10">
    <location>
        <begin position="28"/>
        <end position="77"/>
    </location>
</feature>
<dbReference type="Pfam" id="PF01381">
    <property type="entry name" value="HTH_3"/>
    <property type="match status" value="1"/>
</dbReference>
<reference evidence="11 12" key="1">
    <citation type="submission" date="2019-04" db="EMBL/GenBank/DDBJ databases">
        <authorList>
            <person name="Jiang L."/>
        </authorList>
    </citation>
    <scope>NUCLEOTIDE SEQUENCE [LARGE SCALE GENOMIC DNA]</scope>
    <source>
        <strain evidence="11 12">YIM 131861</strain>
    </source>
</reference>
<dbReference type="InterPro" id="IPR001387">
    <property type="entry name" value="Cro/C1-type_HTH"/>
</dbReference>
<comment type="caution">
    <text evidence="11">The sequence shown here is derived from an EMBL/GenBank/DDBJ whole genome shotgun (WGS) entry which is preliminary data.</text>
</comment>
<comment type="cofactor">
    <cofactor evidence="1">
        <name>Mg(2+)</name>
        <dbReference type="ChEBI" id="CHEBI:18420"/>
    </cofactor>
</comment>
<evidence type="ECO:0000256" key="5">
    <source>
        <dbReference type="ARBA" id="ARBA00022723"/>
    </source>
</evidence>
<accession>A0A4S4FU32</accession>
<evidence type="ECO:0000256" key="7">
    <source>
        <dbReference type="ARBA" id="ARBA00022840"/>
    </source>
</evidence>
<evidence type="ECO:0000256" key="6">
    <source>
        <dbReference type="ARBA" id="ARBA00022741"/>
    </source>
</evidence>
<dbReference type="GO" id="GO:0003677">
    <property type="term" value="F:DNA binding"/>
    <property type="evidence" value="ECO:0007669"/>
    <property type="project" value="InterPro"/>
</dbReference>
<dbReference type="EMBL" id="SSSN01000005">
    <property type="protein sequence ID" value="THG34320.1"/>
    <property type="molecule type" value="Genomic_DNA"/>
</dbReference>
<evidence type="ECO:0000256" key="8">
    <source>
        <dbReference type="ARBA" id="ARBA00022842"/>
    </source>
</evidence>
<organism evidence="11 12">
    <name type="scientific">Orlajensenia flava</name>
    <dbReference type="NCBI Taxonomy" id="2565934"/>
    <lineage>
        <taxon>Bacteria</taxon>
        <taxon>Bacillati</taxon>
        <taxon>Actinomycetota</taxon>
        <taxon>Actinomycetes</taxon>
        <taxon>Micrococcales</taxon>
        <taxon>Microbacteriaceae</taxon>
        <taxon>Orlajensenia</taxon>
    </lineage>
</organism>
<name>A0A4S4FU32_9MICO</name>
<keyword evidence="8" id="KW-0460">Magnesium</keyword>
<evidence type="ECO:0000256" key="4">
    <source>
        <dbReference type="ARBA" id="ARBA00022695"/>
    </source>
</evidence>
<sequence>MAEPYSALYRRRAQLTNPRGDAARPKIAAGLTQRELAAKAGVPLPNVSAYELGHRKPNAETLERMDRALRVPTVARVRGQRSALLSAAARRGLTELRVFGSVARGDADADSDVDLLVQPGPRTSLFDLAGFMAEAEALLSSPVDVISDRGEGDAIDRIRRESIPL</sequence>
<dbReference type="Proteomes" id="UP000307380">
    <property type="component" value="Unassembled WGS sequence"/>
</dbReference>
<dbReference type="SUPFAM" id="SSF47413">
    <property type="entry name" value="lambda repressor-like DNA-binding domains"/>
    <property type="match status" value="1"/>
</dbReference>
<dbReference type="InterPro" id="IPR010982">
    <property type="entry name" value="Lambda_DNA-bd_dom_sf"/>
</dbReference>
<dbReference type="PANTHER" id="PTHR33571">
    <property type="entry name" value="SSL8005 PROTEIN"/>
    <property type="match status" value="1"/>
</dbReference>
<gene>
    <name evidence="11" type="ORF">E6C70_08520</name>
</gene>
<dbReference type="CDD" id="cd05403">
    <property type="entry name" value="NT_KNTase_like"/>
    <property type="match status" value="1"/>
</dbReference>
<comment type="similarity">
    <text evidence="9">Belongs to the MntA antitoxin family.</text>
</comment>
<dbReference type="GO" id="GO:0005524">
    <property type="term" value="F:ATP binding"/>
    <property type="evidence" value="ECO:0007669"/>
    <property type="project" value="UniProtKB-KW"/>
</dbReference>
<dbReference type="PROSITE" id="PS50943">
    <property type="entry name" value="HTH_CROC1"/>
    <property type="match status" value="1"/>
</dbReference>
<dbReference type="RefSeq" id="WP_136424118.1">
    <property type="nucleotide sequence ID" value="NZ_SSSN01000005.1"/>
</dbReference>
<dbReference type="InterPro" id="IPR052038">
    <property type="entry name" value="Type-VII_TA_antitoxin"/>
</dbReference>
<dbReference type="GO" id="GO:0046872">
    <property type="term" value="F:metal ion binding"/>
    <property type="evidence" value="ECO:0007669"/>
    <property type="project" value="UniProtKB-KW"/>
</dbReference>
<keyword evidence="4" id="KW-0548">Nucleotidyltransferase</keyword>
<evidence type="ECO:0000256" key="1">
    <source>
        <dbReference type="ARBA" id="ARBA00001946"/>
    </source>
</evidence>
<dbReference type="AlphaFoldDB" id="A0A4S4FU32"/>
<keyword evidence="5" id="KW-0479">Metal-binding</keyword>
<evidence type="ECO:0000256" key="9">
    <source>
        <dbReference type="ARBA" id="ARBA00038276"/>
    </source>
</evidence>
<evidence type="ECO:0000256" key="2">
    <source>
        <dbReference type="ARBA" id="ARBA00022649"/>
    </source>
</evidence>
<evidence type="ECO:0000256" key="3">
    <source>
        <dbReference type="ARBA" id="ARBA00022679"/>
    </source>
</evidence>
<keyword evidence="3" id="KW-0808">Transferase</keyword>
<keyword evidence="12" id="KW-1185">Reference proteome</keyword>